<accession>A0A8J3UZV1</accession>
<dbReference type="EMBL" id="BOOR01000019">
    <property type="protein sequence ID" value="GII54677.1"/>
    <property type="molecule type" value="Genomic_DNA"/>
</dbReference>
<dbReference type="Proteomes" id="UP000605992">
    <property type="component" value="Unassembled WGS sequence"/>
</dbReference>
<comment type="caution">
    <text evidence="1">The sequence shown here is derived from an EMBL/GenBank/DDBJ whole genome shotgun (WGS) entry which is preliminary data.</text>
</comment>
<dbReference type="AlphaFoldDB" id="A0A8J3UZV1"/>
<evidence type="ECO:0000313" key="1">
    <source>
        <dbReference type="EMBL" id="GII54677.1"/>
    </source>
</evidence>
<sequence length="275" mass="29388">MSPNQFRVLRVVMALALVSLALVAGLAMGKPSGPRPQAPIKVLGERTAAKTPLPEATPINVIRDPPFLSVFHLRTSNQGRGTENIYVFPDGRAAMASLEELLDCDDYASWAHANGGTEVGFGNFSFTLDNLLEPPDEIRVSTVLHSNTQLPPNQTVVSCRDPHDAPSPPYTVPDLTIGATSTASLPGDTLARDSENGWSRNLWIGGGSCGRCSYSLEFRVLANGETYTMPAQGPFEISASLKDQPDILLCTKANKEDGTPGGLMRLEDPALACPD</sequence>
<dbReference type="RefSeq" id="WP_203944893.1">
    <property type="nucleotide sequence ID" value="NZ_BOOR01000019.1"/>
</dbReference>
<protein>
    <submittedName>
        <fullName evidence="1">Uncharacterized protein</fullName>
    </submittedName>
</protein>
<keyword evidence="2" id="KW-1185">Reference proteome</keyword>
<organism evidence="1 2">
    <name type="scientific">Planotetraspora thailandica</name>
    <dbReference type="NCBI Taxonomy" id="487172"/>
    <lineage>
        <taxon>Bacteria</taxon>
        <taxon>Bacillati</taxon>
        <taxon>Actinomycetota</taxon>
        <taxon>Actinomycetes</taxon>
        <taxon>Streptosporangiales</taxon>
        <taxon>Streptosporangiaceae</taxon>
        <taxon>Planotetraspora</taxon>
    </lineage>
</organism>
<reference evidence="1" key="1">
    <citation type="submission" date="2021-01" db="EMBL/GenBank/DDBJ databases">
        <title>Whole genome shotgun sequence of Planotetraspora thailandica NBRC 104271.</title>
        <authorList>
            <person name="Komaki H."/>
            <person name="Tamura T."/>
        </authorList>
    </citation>
    <scope>NUCLEOTIDE SEQUENCE</scope>
    <source>
        <strain evidence="1">NBRC 104271</strain>
    </source>
</reference>
<evidence type="ECO:0000313" key="2">
    <source>
        <dbReference type="Proteomes" id="UP000605992"/>
    </source>
</evidence>
<name>A0A8J3UZV1_9ACTN</name>
<gene>
    <name evidence="1" type="ORF">Pth03_30660</name>
</gene>
<proteinExistence type="predicted"/>